<dbReference type="GO" id="GO:0008199">
    <property type="term" value="F:ferric iron binding"/>
    <property type="evidence" value="ECO:0007669"/>
    <property type="project" value="TreeGrafter"/>
</dbReference>
<dbReference type="PANTHER" id="PTHR37689:SF1">
    <property type="entry name" value="PROTEIN FDHE"/>
    <property type="match status" value="1"/>
</dbReference>
<dbReference type="CDD" id="cd16341">
    <property type="entry name" value="FdhE"/>
    <property type="match status" value="1"/>
</dbReference>
<feature type="domain" description="FdhE central" evidence="5">
    <location>
        <begin position="201"/>
        <end position="239"/>
    </location>
</feature>
<dbReference type="GO" id="GO:0005829">
    <property type="term" value="C:cytosol"/>
    <property type="evidence" value="ECO:0007669"/>
    <property type="project" value="TreeGrafter"/>
</dbReference>
<dbReference type="PANTHER" id="PTHR37689">
    <property type="entry name" value="PROTEIN FDHE"/>
    <property type="match status" value="1"/>
</dbReference>
<dbReference type="Proteomes" id="UP000197468">
    <property type="component" value="Unassembled WGS sequence"/>
</dbReference>
<evidence type="ECO:0000313" key="7">
    <source>
        <dbReference type="EMBL" id="OWQ91387.1"/>
    </source>
</evidence>
<dbReference type="Pfam" id="PF24860">
    <property type="entry name" value="FdhE_C"/>
    <property type="match status" value="1"/>
</dbReference>
<dbReference type="RefSeq" id="WP_088384614.1">
    <property type="nucleotide sequence ID" value="NZ_NIOF01000003.1"/>
</dbReference>
<evidence type="ECO:0000256" key="3">
    <source>
        <dbReference type="SAM" id="MobiDB-lite"/>
    </source>
</evidence>
<evidence type="ECO:0000259" key="5">
    <source>
        <dbReference type="Pfam" id="PF24859"/>
    </source>
</evidence>
<evidence type="ECO:0000256" key="1">
    <source>
        <dbReference type="ARBA" id="ARBA00022490"/>
    </source>
</evidence>
<dbReference type="InterPro" id="IPR056774">
    <property type="entry name" value="FdhE_N"/>
</dbReference>
<feature type="domain" description="FdhE N-terminal" evidence="4">
    <location>
        <begin position="25"/>
        <end position="180"/>
    </location>
</feature>
<protein>
    <recommendedName>
        <fullName evidence="2">Protein FdhE homolog</fullName>
    </recommendedName>
</protein>
<feature type="domain" description="FdhE C-terminal" evidence="6">
    <location>
        <begin position="240"/>
        <end position="320"/>
    </location>
</feature>
<dbReference type="InterPro" id="IPR006452">
    <property type="entry name" value="Formate_DH_accessory"/>
</dbReference>
<keyword evidence="1 2" id="KW-0963">Cytoplasm</keyword>
<reference evidence="7 8" key="1">
    <citation type="journal article" date="2008" name="Int. J. Syst. Evol. Microbiol.">
        <title>Description of Roseateles aquatilis sp. nov. and Roseateles terrae sp. nov., in the class Betaproteobacteria, and emended description of the genus Roseateles.</title>
        <authorList>
            <person name="Gomila M."/>
            <person name="Bowien B."/>
            <person name="Falsen E."/>
            <person name="Moore E.R."/>
            <person name="Lalucat J."/>
        </authorList>
    </citation>
    <scope>NUCLEOTIDE SEQUENCE [LARGE SCALE GENOMIC DNA]</scope>
    <source>
        <strain evidence="7 8">CCUG 48205</strain>
    </source>
</reference>
<dbReference type="SUPFAM" id="SSF144020">
    <property type="entry name" value="FdhE-like"/>
    <property type="match status" value="1"/>
</dbReference>
<dbReference type="Pfam" id="PF24859">
    <property type="entry name" value="FdhE_central"/>
    <property type="match status" value="1"/>
</dbReference>
<dbReference type="PIRSF" id="PIRSF018296">
    <property type="entry name" value="Format_dh_formtn"/>
    <property type="match status" value="1"/>
</dbReference>
<comment type="function">
    <text evidence="2">Necessary for formate dehydrogenase activity.</text>
</comment>
<dbReference type="InterPro" id="IPR024064">
    <property type="entry name" value="FdhE-like_sf"/>
</dbReference>
<accession>A0A246JGK6</accession>
<sequence length="359" mass="39004">MTDSRPVRLMTPEEIAVNAGARAAPLHTPDIGLFAERALRLRQLAEGHAMRDYLMFAAELVQRQDGLLKQPRVLKLPDETAINSAMVGGEPPLDAQRFPRDPVWREELRALLAALAQATIPEPTRALVRQWADADDDLLEKQATALLAGGGPGLDPAGAPLIAAALQVYWTRLVRQLQDRYEQGDRGQNVPPFWQIDDPTVCPCCGSRPVASITRVAAELSGQRFLACSLCGTQWHYVRIKCTHCQGTKGISFQGLVGEDGRKSEAVQAECCETCGHYLKQVHMEKDLRVEPLADDLATLTLDLLVGELGLARRGFNPLLILGEPEAAHDGRHAAHGAAADTAPAVYQEGAPPPDPGRH</sequence>
<dbReference type="InterPro" id="IPR056796">
    <property type="entry name" value="FdhE_C"/>
</dbReference>
<dbReference type="InterPro" id="IPR056797">
    <property type="entry name" value="FdhE_central"/>
</dbReference>
<organism evidence="7 8">
    <name type="scientific">Roseateles aquatilis</name>
    <dbReference type="NCBI Taxonomy" id="431061"/>
    <lineage>
        <taxon>Bacteria</taxon>
        <taxon>Pseudomonadati</taxon>
        <taxon>Pseudomonadota</taxon>
        <taxon>Betaproteobacteria</taxon>
        <taxon>Burkholderiales</taxon>
        <taxon>Sphaerotilaceae</taxon>
        <taxon>Roseateles</taxon>
    </lineage>
</organism>
<dbReference type="OrthoDB" id="9794151at2"/>
<comment type="subcellular location">
    <subcellularLocation>
        <location evidence="2">Cytoplasm</location>
    </subcellularLocation>
</comment>
<evidence type="ECO:0000256" key="2">
    <source>
        <dbReference type="HAMAP-Rule" id="MF_00611"/>
    </source>
</evidence>
<dbReference type="AlphaFoldDB" id="A0A246JGK6"/>
<dbReference type="Gene3D" id="3.90.1670.10">
    <property type="entry name" value="FdhE-like domain"/>
    <property type="match status" value="1"/>
</dbReference>
<proteinExistence type="inferred from homology"/>
<dbReference type="NCBIfam" id="TIGR01562">
    <property type="entry name" value="FdhE"/>
    <property type="match status" value="1"/>
</dbReference>
<name>A0A246JGK6_9BURK</name>
<comment type="caution">
    <text evidence="7">The sequence shown here is derived from an EMBL/GenBank/DDBJ whole genome shotgun (WGS) entry which is preliminary data.</text>
</comment>
<dbReference type="HAMAP" id="MF_00611">
    <property type="entry name" value="FdeH"/>
    <property type="match status" value="1"/>
</dbReference>
<dbReference type="Pfam" id="PF04216">
    <property type="entry name" value="FdhE_N"/>
    <property type="match status" value="1"/>
</dbReference>
<evidence type="ECO:0000259" key="6">
    <source>
        <dbReference type="Pfam" id="PF24860"/>
    </source>
</evidence>
<gene>
    <name evidence="2 7" type="primary">fdhE</name>
    <name evidence="7" type="ORF">CDN99_09500</name>
</gene>
<keyword evidence="8" id="KW-1185">Reference proteome</keyword>
<feature type="compositionally biased region" description="Low complexity" evidence="3">
    <location>
        <begin position="336"/>
        <end position="345"/>
    </location>
</feature>
<feature type="region of interest" description="Disordered" evidence="3">
    <location>
        <begin position="331"/>
        <end position="359"/>
    </location>
</feature>
<comment type="similarity">
    <text evidence="2">Belongs to the FdhE family.</text>
</comment>
<evidence type="ECO:0000313" key="8">
    <source>
        <dbReference type="Proteomes" id="UP000197468"/>
    </source>
</evidence>
<dbReference type="EMBL" id="NIOF01000003">
    <property type="protein sequence ID" value="OWQ91387.1"/>
    <property type="molecule type" value="Genomic_DNA"/>
</dbReference>
<evidence type="ECO:0000259" key="4">
    <source>
        <dbReference type="Pfam" id="PF04216"/>
    </source>
</evidence>
<dbReference type="GO" id="GO:0051604">
    <property type="term" value="P:protein maturation"/>
    <property type="evidence" value="ECO:0007669"/>
    <property type="project" value="TreeGrafter"/>
</dbReference>